<gene>
    <name evidence="2" type="ORF">L210DRAFT_942243</name>
</gene>
<dbReference type="AlphaFoldDB" id="A0AAD4BY05"/>
<name>A0AAD4BY05_BOLED</name>
<dbReference type="Proteomes" id="UP001194468">
    <property type="component" value="Unassembled WGS sequence"/>
</dbReference>
<feature type="region of interest" description="Disordered" evidence="1">
    <location>
        <begin position="130"/>
        <end position="149"/>
    </location>
</feature>
<comment type="caution">
    <text evidence="2">The sequence shown here is derived from an EMBL/GenBank/DDBJ whole genome shotgun (WGS) entry which is preliminary data.</text>
</comment>
<sequence>MPRKTSFAPLRRDSYPERVAGQEGACHKKYFSVHEGSVHARYCLHTFPQEQVSLRTFMHIGHVVPDSFDPSISNPLPLVMKNFMTSISEYQFPAILAGLLSMPLKQYFSNYQTYCGLACNNATTGSNGRLARKVPYTSPNNPGDEFGNI</sequence>
<keyword evidence="3" id="KW-1185">Reference proteome</keyword>
<evidence type="ECO:0000313" key="2">
    <source>
        <dbReference type="EMBL" id="KAF8443040.1"/>
    </source>
</evidence>
<proteinExistence type="predicted"/>
<evidence type="ECO:0000313" key="3">
    <source>
        <dbReference type="Proteomes" id="UP001194468"/>
    </source>
</evidence>
<accession>A0AAD4BY05</accession>
<reference evidence="2" key="2">
    <citation type="journal article" date="2020" name="Nat. Commun.">
        <title>Large-scale genome sequencing of mycorrhizal fungi provides insights into the early evolution of symbiotic traits.</title>
        <authorList>
            <person name="Miyauchi S."/>
            <person name="Kiss E."/>
            <person name="Kuo A."/>
            <person name="Drula E."/>
            <person name="Kohler A."/>
            <person name="Sanchez-Garcia M."/>
            <person name="Morin E."/>
            <person name="Andreopoulos B."/>
            <person name="Barry K.W."/>
            <person name="Bonito G."/>
            <person name="Buee M."/>
            <person name="Carver A."/>
            <person name="Chen C."/>
            <person name="Cichocki N."/>
            <person name="Clum A."/>
            <person name="Culley D."/>
            <person name="Crous P.W."/>
            <person name="Fauchery L."/>
            <person name="Girlanda M."/>
            <person name="Hayes R.D."/>
            <person name="Keri Z."/>
            <person name="LaButti K."/>
            <person name="Lipzen A."/>
            <person name="Lombard V."/>
            <person name="Magnuson J."/>
            <person name="Maillard F."/>
            <person name="Murat C."/>
            <person name="Nolan M."/>
            <person name="Ohm R.A."/>
            <person name="Pangilinan J."/>
            <person name="Pereira M.F."/>
            <person name="Perotto S."/>
            <person name="Peter M."/>
            <person name="Pfister S."/>
            <person name="Riley R."/>
            <person name="Sitrit Y."/>
            <person name="Stielow J.B."/>
            <person name="Szollosi G."/>
            <person name="Zifcakova L."/>
            <person name="Stursova M."/>
            <person name="Spatafora J.W."/>
            <person name="Tedersoo L."/>
            <person name="Vaario L.M."/>
            <person name="Yamada A."/>
            <person name="Yan M."/>
            <person name="Wang P."/>
            <person name="Xu J."/>
            <person name="Bruns T."/>
            <person name="Baldrian P."/>
            <person name="Vilgalys R."/>
            <person name="Dunand C."/>
            <person name="Henrissat B."/>
            <person name="Grigoriev I.V."/>
            <person name="Hibbett D."/>
            <person name="Nagy L.G."/>
            <person name="Martin F.M."/>
        </authorList>
    </citation>
    <scope>NUCLEOTIDE SEQUENCE</scope>
    <source>
        <strain evidence="2">BED1</strain>
    </source>
</reference>
<organism evidence="2 3">
    <name type="scientific">Boletus edulis BED1</name>
    <dbReference type="NCBI Taxonomy" id="1328754"/>
    <lineage>
        <taxon>Eukaryota</taxon>
        <taxon>Fungi</taxon>
        <taxon>Dikarya</taxon>
        <taxon>Basidiomycota</taxon>
        <taxon>Agaricomycotina</taxon>
        <taxon>Agaricomycetes</taxon>
        <taxon>Agaricomycetidae</taxon>
        <taxon>Boletales</taxon>
        <taxon>Boletineae</taxon>
        <taxon>Boletaceae</taxon>
        <taxon>Boletoideae</taxon>
        <taxon>Boletus</taxon>
    </lineage>
</organism>
<dbReference type="EMBL" id="WHUW01000008">
    <property type="protein sequence ID" value="KAF8443040.1"/>
    <property type="molecule type" value="Genomic_DNA"/>
</dbReference>
<protein>
    <submittedName>
        <fullName evidence="2">Uncharacterized protein</fullName>
    </submittedName>
</protein>
<reference evidence="2" key="1">
    <citation type="submission" date="2019-10" db="EMBL/GenBank/DDBJ databases">
        <authorList>
            <consortium name="DOE Joint Genome Institute"/>
            <person name="Kuo A."/>
            <person name="Miyauchi S."/>
            <person name="Kiss E."/>
            <person name="Drula E."/>
            <person name="Kohler A."/>
            <person name="Sanchez-Garcia M."/>
            <person name="Andreopoulos B."/>
            <person name="Barry K.W."/>
            <person name="Bonito G."/>
            <person name="Buee M."/>
            <person name="Carver A."/>
            <person name="Chen C."/>
            <person name="Cichocki N."/>
            <person name="Clum A."/>
            <person name="Culley D."/>
            <person name="Crous P.W."/>
            <person name="Fauchery L."/>
            <person name="Girlanda M."/>
            <person name="Hayes R."/>
            <person name="Keri Z."/>
            <person name="LaButti K."/>
            <person name="Lipzen A."/>
            <person name="Lombard V."/>
            <person name="Magnuson J."/>
            <person name="Maillard F."/>
            <person name="Morin E."/>
            <person name="Murat C."/>
            <person name="Nolan M."/>
            <person name="Ohm R."/>
            <person name="Pangilinan J."/>
            <person name="Pereira M."/>
            <person name="Perotto S."/>
            <person name="Peter M."/>
            <person name="Riley R."/>
            <person name="Sitrit Y."/>
            <person name="Stielow B."/>
            <person name="Szollosi G."/>
            <person name="Zifcakova L."/>
            <person name="Stursova M."/>
            <person name="Spatafora J.W."/>
            <person name="Tedersoo L."/>
            <person name="Vaario L.-M."/>
            <person name="Yamada A."/>
            <person name="Yan M."/>
            <person name="Wang P."/>
            <person name="Xu J."/>
            <person name="Bruns T."/>
            <person name="Baldrian P."/>
            <person name="Vilgalys R."/>
            <person name="Henrissat B."/>
            <person name="Grigoriev I.V."/>
            <person name="Hibbett D."/>
            <person name="Nagy L.G."/>
            <person name="Martin F.M."/>
        </authorList>
    </citation>
    <scope>NUCLEOTIDE SEQUENCE</scope>
    <source>
        <strain evidence="2">BED1</strain>
    </source>
</reference>
<evidence type="ECO:0000256" key="1">
    <source>
        <dbReference type="SAM" id="MobiDB-lite"/>
    </source>
</evidence>